<evidence type="ECO:0000313" key="2">
    <source>
        <dbReference type="EMBL" id="KAK4777846.1"/>
    </source>
</evidence>
<sequence length="365" mass="40340">MAFALSLGSMQLPSARTSFRRFRASAGGEFPSFIPKQVENIKDTFARKLVSRIERLPVDLSGTRLMASCVKPVLSGKTSPVVLLHGFDSSCLEWRYAYPLLEEAGLEAWAVDVLGWGFSDLEENLPSCDVESKRECLYQMWKSYIKKPMILVGPSLGAALAIDFTVAHPEAVEKLVLIDASVYAEGTGKMSTLPKVLAYAGIGSLHCQFPWWEDATVDFMRSGGFNVSNQIEQVNQRTLIIWGQDDRIIDSKLAVRLHCELPNAILRQIPDCGHLPHVEKPVDVVKLIAEFIMEESPPQARCTLANGHTTIPVICKTVTFILVEFINHSSSLTVSLKGRDQVKPRILPCQHHTTAIGILLVGDKG</sequence>
<organism evidence="2 3">
    <name type="scientific">Trapa incisa</name>
    <dbReference type="NCBI Taxonomy" id="236973"/>
    <lineage>
        <taxon>Eukaryota</taxon>
        <taxon>Viridiplantae</taxon>
        <taxon>Streptophyta</taxon>
        <taxon>Embryophyta</taxon>
        <taxon>Tracheophyta</taxon>
        <taxon>Spermatophyta</taxon>
        <taxon>Magnoliopsida</taxon>
        <taxon>eudicotyledons</taxon>
        <taxon>Gunneridae</taxon>
        <taxon>Pentapetalae</taxon>
        <taxon>rosids</taxon>
        <taxon>malvids</taxon>
        <taxon>Myrtales</taxon>
        <taxon>Lythraceae</taxon>
        <taxon>Trapa</taxon>
    </lineage>
</organism>
<name>A0AAN7LB16_9MYRT</name>
<proteinExistence type="predicted"/>
<dbReference type="PRINTS" id="PR00111">
    <property type="entry name" value="ABHYDROLASE"/>
</dbReference>
<feature type="domain" description="AB hydrolase-1" evidence="1">
    <location>
        <begin position="81"/>
        <end position="285"/>
    </location>
</feature>
<dbReference type="Gene3D" id="3.40.50.1820">
    <property type="entry name" value="alpha/beta hydrolase"/>
    <property type="match status" value="1"/>
</dbReference>
<dbReference type="SUPFAM" id="SSF53474">
    <property type="entry name" value="alpha/beta-Hydrolases"/>
    <property type="match status" value="1"/>
</dbReference>
<dbReference type="Pfam" id="PF12697">
    <property type="entry name" value="Abhydrolase_6"/>
    <property type="match status" value="1"/>
</dbReference>
<dbReference type="AlphaFoldDB" id="A0AAN7LB16"/>
<dbReference type="Proteomes" id="UP001345219">
    <property type="component" value="Chromosome 14"/>
</dbReference>
<dbReference type="InterPro" id="IPR000073">
    <property type="entry name" value="AB_hydrolase_1"/>
</dbReference>
<accession>A0AAN7LB16</accession>
<protein>
    <recommendedName>
        <fullName evidence="1">AB hydrolase-1 domain-containing protein</fullName>
    </recommendedName>
</protein>
<dbReference type="EMBL" id="JAXIOK010000002">
    <property type="protein sequence ID" value="KAK4777846.1"/>
    <property type="molecule type" value="Genomic_DNA"/>
</dbReference>
<evidence type="ECO:0000259" key="1">
    <source>
        <dbReference type="Pfam" id="PF12697"/>
    </source>
</evidence>
<reference evidence="2 3" key="1">
    <citation type="journal article" date="2023" name="Hortic Res">
        <title>Pangenome of water caltrop reveals structural variations and asymmetric subgenome divergence after allopolyploidization.</title>
        <authorList>
            <person name="Zhang X."/>
            <person name="Chen Y."/>
            <person name="Wang L."/>
            <person name="Yuan Y."/>
            <person name="Fang M."/>
            <person name="Shi L."/>
            <person name="Lu R."/>
            <person name="Comes H.P."/>
            <person name="Ma Y."/>
            <person name="Chen Y."/>
            <person name="Huang G."/>
            <person name="Zhou Y."/>
            <person name="Zheng Z."/>
            <person name="Qiu Y."/>
        </authorList>
    </citation>
    <scope>NUCLEOTIDE SEQUENCE [LARGE SCALE GENOMIC DNA]</scope>
    <source>
        <tissue evidence="2">Roots</tissue>
    </source>
</reference>
<dbReference type="PANTHER" id="PTHR43689">
    <property type="entry name" value="HYDROLASE"/>
    <property type="match status" value="1"/>
</dbReference>
<keyword evidence="3" id="KW-1185">Reference proteome</keyword>
<dbReference type="InterPro" id="IPR029058">
    <property type="entry name" value="AB_hydrolase_fold"/>
</dbReference>
<comment type="caution">
    <text evidence="2">The sequence shown here is derived from an EMBL/GenBank/DDBJ whole genome shotgun (WGS) entry which is preliminary data.</text>
</comment>
<evidence type="ECO:0000313" key="3">
    <source>
        <dbReference type="Proteomes" id="UP001345219"/>
    </source>
</evidence>
<dbReference type="PANTHER" id="PTHR43689:SF8">
    <property type="entry name" value="ALPHA_BETA-HYDROLASES SUPERFAMILY PROTEIN"/>
    <property type="match status" value="1"/>
</dbReference>
<gene>
    <name evidence="2" type="ORF">SAY87_018033</name>
</gene>